<dbReference type="EMBL" id="VICG01000002">
    <property type="protein sequence ID" value="KAA8575601.1"/>
    <property type="molecule type" value="Genomic_DNA"/>
</dbReference>
<sequence length="100" mass="10974">MPFMVGTGRLIVLSVPAILIPNIAAGLIMIVIDITASKKGSGFMRGPKHVKMRMQYFDYPWIRNLCSPTLPTTKAALACDTCHERTTPIPVPPKVQIPTQ</sequence>
<dbReference type="AlphaFoldDB" id="A0A5M9K243"/>
<keyword evidence="3" id="KW-1185">Reference proteome</keyword>
<protein>
    <submittedName>
        <fullName evidence="2">Uncharacterized protein</fullName>
    </submittedName>
</protein>
<evidence type="ECO:0000313" key="3">
    <source>
        <dbReference type="Proteomes" id="UP000322873"/>
    </source>
</evidence>
<evidence type="ECO:0000313" key="2">
    <source>
        <dbReference type="EMBL" id="KAA8575601.1"/>
    </source>
</evidence>
<keyword evidence="1" id="KW-0472">Membrane</keyword>
<gene>
    <name evidence="2" type="ORF">EYC84_004732</name>
</gene>
<evidence type="ECO:0000256" key="1">
    <source>
        <dbReference type="SAM" id="Phobius"/>
    </source>
</evidence>
<keyword evidence="1" id="KW-0812">Transmembrane</keyword>
<keyword evidence="1" id="KW-1133">Transmembrane helix</keyword>
<accession>A0A5M9K243</accession>
<organism evidence="2 3">
    <name type="scientific">Monilinia fructicola</name>
    <name type="common">Brown rot fungus</name>
    <name type="synonym">Ciboria fructicola</name>
    <dbReference type="NCBI Taxonomy" id="38448"/>
    <lineage>
        <taxon>Eukaryota</taxon>
        <taxon>Fungi</taxon>
        <taxon>Dikarya</taxon>
        <taxon>Ascomycota</taxon>
        <taxon>Pezizomycotina</taxon>
        <taxon>Leotiomycetes</taxon>
        <taxon>Helotiales</taxon>
        <taxon>Sclerotiniaceae</taxon>
        <taxon>Monilinia</taxon>
    </lineage>
</organism>
<name>A0A5M9K243_MONFR</name>
<comment type="caution">
    <text evidence="2">The sequence shown here is derived from an EMBL/GenBank/DDBJ whole genome shotgun (WGS) entry which is preliminary data.</text>
</comment>
<feature type="transmembrane region" description="Helical" evidence="1">
    <location>
        <begin position="12"/>
        <end position="36"/>
    </location>
</feature>
<reference evidence="2 3" key="1">
    <citation type="submission" date="2019-06" db="EMBL/GenBank/DDBJ databases">
        <title>Genome Sequence of the Brown Rot Fungal Pathogen Monilinia fructicola.</title>
        <authorList>
            <person name="De Miccolis Angelini R.M."/>
            <person name="Landi L."/>
            <person name="Abate D."/>
            <person name="Pollastro S."/>
            <person name="Romanazzi G."/>
            <person name="Faretra F."/>
        </authorList>
    </citation>
    <scope>NUCLEOTIDE SEQUENCE [LARGE SCALE GENOMIC DNA]</scope>
    <source>
        <strain evidence="2 3">Mfrc123</strain>
    </source>
</reference>
<dbReference type="Proteomes" id="UP000322873">
    <property type="component" value="Unassembled WGS sequence"/>
</dbReference>
<proteinExistence type="predicted"/>